<keyword evidence="3 4" id="KW-0067">ATP-binding</keyword>
<dbReference type="GO" id="GO:0009396">
    <property type="term" value="P:folic acid-containing compound biosynthetic process"/>
    <property type="evidence" value="ECO:0007669"/>
    <property type="project" value="TreeGrafter"/>
</dbReference>
<organism evidence="6 7">
    <name type="scientific">Acinetobacter populi</name>
    <dbReference type="NCBI Taxonomy" id="1582270"/>
    <lineage>
        <taxon>Bacteria</taxon>
        <taxon>Pseudomonadati</taxon>
        <taxon>Pseudomonadota</taxon>
        <taxon>Gammaproteobacteria</taxon>
        <taxon>Moraxellales</taxon>
        <taxon>Moraxellaceae</taxon>
        <taxon>Acinetobacter</taxon>
    </lineage>
</organism>
<dbReference type="AlphaFoldDB" id="A0A1Z9YXU0"/>
<comment type="cofactor">
    <cofactor evidence="5">
        <name>Mg(2+)</name>
        <dbReference type="ChEBI" id="CHEBI:18420"/>
    </cofactor>
</comment>
<dbReference type="InterPro" id="IPR002698">
    <property type="entry name" value="FTHF_cligase"/>
</dbReference>
<sequence>MNTLRKDIRKQRRTLSRYALAQAAQKILFQASRHPKIRSARRIGIYLDAFGEVPTRALIFALLKQHKKVYLPVICPMNQHLLWQEISIQQMRNQRFTRHQLGMKQAVQHRALNISHLDLLIMPLVVFDQLGQRIGMGGGFYDRTLAMHPHLPYRLGLAHDFQKSKMILKQQKWDQKLNTVLTPTRHYNFR</sequence>
<gene>
    <name evidence="6" type="ORF">CAP51_10120</name>
</gene>
<evidence type="ECO:0000256" key="3">
    <source>
        <dbReference type="ARBA" id="ARBA00022840"/>
    </source>
</evidence>
<comment type="catalytic activity">
    <reaction evidence="5">
        <text>(6S)-5-formyl-5,6,7,8-tetrahydrofolate + ATP = (6R)-5,10-methenyltetrahydrofolate + ADP + phosphate</text>
        <dbReference type="Rhea" id="RHEA:10488"/>
        <dbReference type="ChEBI" id="CHEBI:30616"/>
        <dbReference type="ChEBI" id="CHEBI:43474"/>
        <dbReference type="ChEBI" id="CHEBI:57455"/>
        <dbReference type="ChEBI" id="CHEBI:57457"/>
        <dbReference type="ChEBI" id="CHEBI:456216"/>
        <dbReference type="EC" id="6.3.3.2"/>
    </reaction>
</comment>
<evidence type="ECO:0000256" key="2">
    <source>
        <dbReference type="ARBA" id="ARBA00022741"/>
    </source>
</evidence>
<keyword evidence="2 4" id="KW-0547">Nucleotide-binding</keyword>
<dbReference type="SUPFAM" id="SSF100950">
    <property type="entry name" value="NagB/RpiA/CoA transferase-like"/>
    <property type="match status" value="1"/>
</dbReference>
<reference evidence="6 7" key="1">
    <citation type="submission" date="2017-05" db="EMBL/GenBank/DDBJ databases">
        <title>Acinetobacter populi ANC 5415 (= PBJ7), whole genome shotgun sequencing project.</title>
        <authorList>
            <person name="Nemec A."/>
            <person name="Radolfova-Krizova L."/>
        </authorList>
    </citation>
    <scope>NUCLEOTIDE SEQUENCE [LARGE SCALE GENOMIC DNA]</scope>
    <source>
        <strain evidence="6 7">PBJ7</strain>
    </source>
</reference>
<evidence type="ECO:0000256" key="1">
    <source>
        <dbReference type="ARBA" id="ARBA00010638"/>
    </source>
</evidence>
<dbReference type="EC" id="6.3.3.2" evidence="5"/>
<dbReference type="EMBL" id="NEXX01000003">
    <property type="protein sequence ID" value="OUY07037.1"/>
    <property type="molecule type" value="Genomic_DNA"/>
</dbReference>
<evidence type="ECO:0000256" key="5">
    <source>
        <dbReference type="RuleBase" id="RU361279"/>
    </source>
</evidence>
<dbReference type="NCBIfam" id="TIGR02727">
    <property type="entry name" value="MTHFS_bact"/>
    <property type="match status" value="1"/>
</dbReference>
<feature type="binding site" evidence="4">
    <location>
        <position position="47"/>
    </location>
    <ligand>
        <name>substrate</name>
    </ligand>
</feature>
<dbReference type="PANTHER" id="PTHR23407:SF1">
    <property type="entry name" value="5-FORMYLTETRAHYDROFOLATE CYCLO-LIGASE"/>
    <property type="match status" value="1"/>
</dbReference>
<dbReference type="InterPro" id="IPR037171">
    <property type="entry name" value="NagB/RpiA_transferase-like"/>
</dbReference>
<evidence type="ECO:0000256" key="4">
    <source>
        <dbReference type="PIRSR" id="PIRSR006806-1"/>
    </source>
</evidence>
<comment type="caution">
    <text evidence="6">The sequence shown here is derived from an EMBL/GenBank/DDBJ whole genome shotgun (WGS) entry which is preliminary data.</text>
</comment>
<feature type="binding site" evidence="4">
    <location>
        <position position="52"/>
    </location>
    <ligand>
        <name>substrate</name>
    </ligand>
</feature>
<feature type="binding site" evidence="4">
    <location>
        <begin position="133"/>
        <end position="141"/>
    </location>
    <ligand>
        <name>ATP</name>
        <dbReference type="ChEBI" id="CHEBI:30616"/>
    </ligand>
</feature>
<comment type="similarity">
    <text evidence="1 5">Belongs to the 5-formyltetrahydrofolate cyclo-ligase family.</text>
</comment>
<dbReference type="PANTHER" id="PTHR23407">
    <property type="entry name" value="ATPASE INHIBITOR/5-FORMYLTETRAHYDROFOLATE CYCLO-LIGASE"/>
    <property type="match status" value="1"/>
</dbReference>
<protein>
    <recommendedName>
        <fullName evidence="5">5-formyltetrahydrofolate cyclo-ligase</fullName>
        <ecNumber evidence="5">6.3.3.2</ecNumber>
    </recommendedName>
</protein>
<accession>A0A1Z9YXU0</accession>
<dbReference type="RefSeq" id="WP_425426789.1">
    <property type="nucleotide sequence ID" value="NZ_NEXX01000003.1"/>
</dbReference>
<dbReference type="PIRSF" id="PIRSF006806">
    <property type="entry name" value="FTHF_cligase"/>
    <property type="match status" value="1"/>
</dbReference>
<keyword evidence="5" id="KW-0479">Metal-binding</keyword>
<keyword evidence="5" id="KW-0460">Magnesium</keyword>
<proteinExistence type="inferred from homology"/>
<dbReference type="GO" id="GO:0035999">
    <property type="term" value="P:tetrahydrofolate interconversion"/>
    <property type="evidence" value="ECO:0007669"/>
    <property type="project" value="TreeGrafter"/>
</dbReference>
<dbReference type="Proteomes" id="UP000196536">
    <property type="component" value="Unassembled WGS sequence"/>
</dbReference>
<dbReference type="InterPro" id="IPR024185">
    <property type="entry name" value="FTHF_cligase-like_sf"/>
</dbReference>
<evidence type="ECO:0000313" key="7">
    <source>
        <dbReference type="Proteomes" id="UP000196536"/>
    </source>
</evidence>
<dbReference type="GO" id="GO:0046872">
    <property type="term" value="F:metal ion binding"/>
    <property type="evidence" value="ECO:0007669"/>
    <property type="project" value="UniProtKB-KW"/>
</dbReference>
<dbReference type="GO" id="GO:0030272">
    <property type="term" value="F:5-formyltetrahydrofolate cyclo-ligase activity"/>
    <property type="evidence" value="ECO:0007669"/>
    <property type="project" value="UniProtKB-EC"/>
</dbReference>
<name>A0A1Z9YXU0_9GAMM</name>
<evidence type="ECO:0000313" key="6">
    <source>
        <dbReference type="EMBL" id="OUY07037.1"/>
    </source>
</evidence>
<dbReference type="Pfam" id="PF01812">
    <property type="entry name" value="5-FTHF_cyc-lig"/>
    <property type="match status" value="1"/>
</dbReference>
<dbReference type="Gene3D" id="3.40.50.10420">
    <property type="entry name" value="NagB/RpiA/CoA transferase-like"/>
    <property type="match status" value="1"/>
</dbReference>
<dbReference type="GO" id="GO:0005524">
    <property type="term" value="F:ATP binding"/>
    <property type="evidence" value="ECO:0007669"/>
    <property type="project" value="UniProtKB-KW"/>
</dbReference>
<keyword evidence="6" id="KW-0436">Ligase</keyword>
<keyword evidence="7" id="KW-1185">Reference proteome</keyword>